<name>A0A1G2K5W9_9BACT</name>
<dbReference type="PROSITE" id="PS51352">
    <property type="entry name" value="THIOREDOXIN_2"/>
    <property type="match status" value="1"/>
</dbReference>
<proteinExistence type="predicted"/>
<dbReference type="GO" id="GO:0016209">
    <property type="term" value="F:antioxidant activity"/>
    <property type="evidence" value="ECO:0007669"/>
    <property type="project" value="InterPro"/>
</dbReference>
<keyword evidence="1" id="KW-0472">Membrane</keyword>
<evidence type="ECO:0000313" key="3">
    <source>
        <dbReference type="EMBL" id="OGZ94775.1"/>
    </source>
</evidence>
<keyword evidence="1" id="KW-0812">Transmembrane</keyword>
<dbReference type="SUPFAM" id="SSF52833">
    <property type="entry name" value="Thioredoxin-like"/>
    <property type="match status" value="1"/>
</dbReference>
<comment type="caution">
    <text evidence="3">The sequence shown here is derived from an EMBL/GenBank/DDBJ whole genome shotgun (WGS) entry which is preliminary data.</text>
</comment>
<dbReference type="GO" id="GO:0016491">
    <property type="term" value="F:oxidoreductase activity"/>
    <property type="evidence" value="ECO:0007669"/>
    <property type="project" value="InterPro"/>
</dbReference>
<gene>
    <name evidence="3" type="ORF">A2633_03415</name>
</gene>
<feature type="domain" description="Thioredoxin" evidence="2">
    <location>
        <begin position="55"/>
        <end position="208"/>
    </location>
</feature>
<dbReference type="Pfam" id="PF00578">
    <property type="entry name" value="AhpC-TSA"/>
    <property type="match status" value="1"/>
</dbReference>
<organism evidence="3 4">
    <name type="scientific">Candidatus Sungbacteria bacterium RIFCSPHIGHO2_01_FULL_47_32</name>
    <dbReference type="NCBI Taxonomy" id="1802264"/>
    <lineage>
        <taxon>Bacteria</taxon>
        <taxon>Candidatus Sungiibacteriota</taxon>
    </lineage>
</organism>
<evidence type="ECO:0000259" key="2">
    <source>
        <dbReference type="PROSITE" id="PS51352"/>
    </source>
</evidence>
<dbReference type="EMBL" id="MHQC01000028">
    <property type="protein sequence ID" value="OGZ94775.1"/>
    <property type="molecule type" value="Genomic_DNA"/>
</dbReference>
<keyword evidence="1" id="KW-1133">Transmembrane helix</keyword>
<reference evidence="3 4" key="1">
    <citation type="journal article" date="2016" name="Nat. Commun.">
        <title>Thousands of microbial genomes shed light on interconnected biogeochemical processes in an aquifer system.</title>
        <authorList>
            <person name="Anantharaman K."/>
            <person name="Brown C.T."/>
            <person name="Hug L.A."/>
            <person name="Sharon I."/>
            <person name="Castelle C.J."/>
            <person name="Probst A.J."/>
            <person name="Thomas B.C."/>
            <person name="Singh A."/>
            <person name="Wilkins M.J."/>
            <person name="Karaoz U."/>
            <person name="Brodie E.L."/>
            <person name="Williams K.H."/>
            <person name="Hubbard S.S."/>
            <person name="Banfield J.F."/>
        </authorList>
    </citation>
    <scope>NUCLEOTIDE SEQUENCE [LARGE SCALE GENOMIC DNA]</scope>
</reference>
<evidence type="ECO:0000313" key="4">
    <source>
        <dbReference type="Proteomes" id="UP000177152"/>
    </source>
</evidence>
<dbReference type="Proteomes" id="UP000177152">
    <property type="component" value="Unassembled WGS sequence"/>
</dbReference>
<dbReference type="InterPro" id="IPR036249">
    <property type="entry name" value="Thioredoxin-like_sf"/>
</dbReference>
<dbReference type="InterPro" id="IPR013766">
    <property type="entry name" value="Thioredoxin_domain"/>
</dbReference>
<feature type="transmembrane region" description="Helical" evidence="1">
    <location>
        <begin position="6"/>
        <end position="26"/>
    </location>
</feature>
<dbReference type="Gene3D" id="3.40.30.10">
    <property type="entry name" value="Glutaredoxin"/>
    <property type="match status" value="1"/>
</dbReference>
<dbReference type="AlphaFoldDB" id="A0A1G2K5W9"/>
<sequence length="208" mass="22802">MKKNNIITTSIAIAGIGLIGALVFFWGSGKKSDSSAAGNKEEENTSVNVPASIARLLDKPAPAFSLKDRNGTTFSSESLRGKKVVLFFNEGIMCYPACWNQVAYLGKDERLKMDDVVVLSVVVDPPEEWAKAVEKMPELSTATVLFDKDTSVSRAFGMLVTPSSMHYGRLPGHTYVVMDKEGIVRHVLDDPNMALHNDQLIVELQKLN</sequence>
<dbReference type="InterPro" id="IPR000866">
    <property type="entry name" value="AhpC/TSA"/>
</dbReference>
<evidence type="ECO:0000256" key="1">
    <source>
        <dbReference type="SAM" id="Phobius"/>
    </source>
</evidence>
<protein>
    <recommendedName>
        <fullName evidence="2">Thioredoxin domain-containing protein</fullName>
    </recommendedName>
</protein>
<accession>A0A1G2K5W9</accession>